<gene>
    <name evidence="2" type="ORF">VCUG_02595</name>
</gene>
<evidence type="ECO:0000313" key="2">
    <source>
        <dbReference type="EMBL" id="ELA45915.1"/>
    </source>
</evidence>
<dbReference type="VEuPathDB" id="MicrosporidiaDB:VCUG_02595"/>
<dbReference type="RefSeq" id="XP_008075604.1">
    <property type="nucleotide sequence ID" value="XM_008077413.1"/>
</dbReference>
<name>L2GS67_VAVCU</name>
<evidence type="ECO:0000313" key="3">
    <source>
        <dbReference type="Proteomes" id="UP000011081"/>
    </source>
</evidence>
<dbReference type="AlphaFoldDB" id="L2GS67"/>
<organism evidence="2 3">
    <name type="scientific">Vavraia culicis (isolate floridensis)</name>
    <name type="common">Microsporidian parasite</name>
    <dbReference type="NCBI Taxonomy" id="948595"/>
    <lineage>
        <taxon>Eukaryota</taxon>
        <taxon>Fungi</taxon>
        <taxon>Fungi incertae sedis</taxon>
        <taxon>Microsporidia</taxon>
        <taxon>Pleistophoridae</taxon>
        <taxon>Vavraia</taxon>
    </lineage>
</organism>
<dbReference type="OrthoDB" id="10616123at2759"/>
<dbReference type="OMA" id="GRCMELK"/>
<proteinExistence type="predicted"/>
<dbReference type="Gene3D" id="1.10.287.1490">
    <property type="match status" value="1"/>
</dbReference>
<dbReference type="HOGENOM" id="CLU_543148_0_0_1"/>
<evidence type="ECO:0000256" key="1">
    <source>
        <dbReference type="SAM" id="Coils"/>
    </source>
</evidence>
<feature type="coiled-coil region" evidence="1">
    <location>
        <begin position="202"/>
        <end position="389"/>
    </location>
</feature>
<dbReference type="GeneID" id="19880456"/>
<feature type="coiled-coil region" evidence="1">
    <location>
        <begin position="38"/>
        <end position="157"/>
    </location>
</feature>
<dbReference type="InParanoid" id="L2GS67"/>
<reference evidence="3" key="1">
    <citation type="submission" date="2011-03" db="EMBL/GenBank/DDBJ databases">
        <title>The genome sequence of Vavraia culicis strain floridensis.</title>
        <authorList>
            <consortium name="The Broad Institute Genome Sequencing Platform"/>
            <person name="Cuomo C."/>
            <person name="Becnel J."/>
            <person name="Sanscrainte N."/>
            <person name="Young S.K."/>
            <person name="Zeng Q."/>
            <person name="Gargeya S."/>
            <person name="Fitzgerald M."/>
            <person name="Haas B."/>
            <person name="Abouelleil A."/>
            <person name="Alvarado L."/>
            <person name="Arachchi H.M."/>
            <person name="Berlin A."/>
            <person name="Chapman S.B."/>
            <person name="Gearin G."/>
            <person name="Goldberg J."/>
            <person name="Griggs A."/>
            <person name="Gujja S."/>
            <person name="Hansen M."/>
            <person name="Heiman D."/>
            <person name="Howarth C."/>
            <person name="Larimer J."/>
            <person name="Lui A."/>
            <person name="MacDonald P.J.P."/>
            <person name="McCowen C."/>
            <person name="Montmayeur A."/>
            <person name="Murphy C."/>
            <person name="Neiman D."/>
            <person name="Pearson M."/>
            <person name="Priest M."/>
            <person name="Roberts A."/>
            <person name="Saif S."/>
            <person name="Shea T."/>
            <person name="Sisk P."/>
            <person name="Stolte C."/>
            <person name="Sykes S."/>
            <person name="Wortman J."/>
            <person name="Nusbaum C."/>
            <person name="Birren B."/>
        </authorList>
    </citation>
    <scope>NUCLEOTIDE SEQUENCE [LARGE SCALE GENOMIC DNA]</scope>
    <source>
        <strain evidence="3">floridensis</strain>
    </source>
</reference>
<accession>L2GS67</accession>
<dbReference type="EMBL" id="GL877484">
    <property type="protein sequence ID" value="ELA45915.1"/>
    <property type="molecule type" value="Genomic_DNA"/>
</dbReference>
<protein>
    <submittedName>
        <fullName evidence="2">Uncharacterized protein</fullName>
    </submittedName>
</protein>
<dbReference type="Proteomes" id="UP000011081">
    <property type="component" value="Unassembled WGS sequence"/>
</dbReference>
<keyword evidence="1" id="KW-0175">Coiled coil</keyword>
<sequence length="502" mass="59194">MDHQYLTLSSRTRVLEQRFFSARIAQFHRLHTSLFSQIIEKDDKIGALKKQIMDLKNKLEEFEKQNVEIGRIDSNLRTELAALNKNIKNLQVINEEQKRRIESLNIEVGRGKNVQDKAVNTKLDKLKKELDKLMEENDRLTHRNKELTDKNDKLSGEKTHLKKGAGLEKKCTEITNKYNELMKKYDDLAKVNQKQLGEFKYRNTLLEEKNALEENYRDQIASLTEKMKEHESLTVNFKIDRIKYEEKIDELTKDNMKLAKRIKTEIASRLEDKEEYRRILEEEKCRYNDMLEKRVPQNRNVVDQKEIEKKETEIKKLKDDYEYMKNSLHQKEEIVQLQNKVIKQLENNNLKMKKVYGGEQYDNDLESSLVLLNRKINANEEQSLKAEEKLNKCFAMSGTAVKTDEKKSKKTAKDLKAETVKTVNTKPTKKRKTNVNNVKHVNEGQEKESQNKRIPFVLPKVLTRTKPEVTKRPAEEKNISFFQNLTFSDSSPIIKKPFFKKP</sequence>
<keyword evidence="3" id="KW-1185">Reference proteome</keyword>